<dbReference type="Proteomes" id="UP001446871">
    <property type="component" value="Unassembled WGS sequence"/>
</dbReference>
<evidence type="ECO:0000313" key="2">
    <source>
        <dbReference type="EMBL" id="KAK8045984.1"/>
    </source>
</evidence>
<feature type="compositionally biased region" description="Polar residues" evidence="1">
    <location>
        <begin position="294"/>
        <end position="304"/>
    </location>
</feature>
<feature type="compositionally biased region" description="Basic and acidic residues" evidence="1">
    <location>
        <begin position="413"/>
        <end position="425"/>
    </location>
</feature>
<organism evidence="2 3">
    <name type="scientific">Apiospora saccharicola</name>
    <dbReference type="NCBI Taxonomy" id="335842"/>
    <lineage>
        <taxon>Eukaryota</taxon>
        <taxon>Fungi</taxon>
        <taxon>Dikarya</taxon>
        <taxon>Ascomycota</taxon>
        <taxon>Pezizomycotina</taxon>
        <taxon>Sordariomycetes</taxon>
        <taxon>Xylariomycetidae</taxon>
        <taxon>Amphisphaeriales</taxon>
        <taxon>Apiosporaceae</taxon>
        <taxon>Apiospora</taxon>
    </lineage>
</organism>
<proteinExistence type="predicted"/>
<feature type="region of interest" description="Disordered" evidence="1">
    <location>
        <begin position="292"/>
        <end position="320"/>
    </location>
</feature>
<dbReference type="EMBL" id="JAQQWM010000009">
    <property type="protein sequence ID" value="KAK8045984.1"/>
    <property type="molecule type" value="Genomic_DNA"/>
</dbReference>
<reference evidence="2 3" key="1">
    <citation type="submission" date="2023-01" db="EMBL/GenBank/DDBJ databases">
        <title>Analysis of 21 Apiospora genomes using comparative genomics revels a genus with tremendous synthesis potential of carbohydrate active enzymes and secondary metabolites.</title>
        <authorList>
            <person name="Sorensen T."/>
        </authorList>
    </citation>
    <scope>NUCLEOTIDE SEQUENCE [LARGE SCALE GENOMIC DNA]</scope>
    <source>
        <strain evidence="2 3">CBS 83171</strain>
    </source>
</reference>
<feature type="compositionally biased region" description="Basic and acidic residues" evidence="1">
    <location>
        <begin position="305"/>
        <end position="320"/>
    </location>
</feature>
<gene>
    <name evidence="2" type="ORF">PG996_014048</name>
</gene>
<feature type="region of interest" description="Disordered" evidence="1">
    <location>
        <begin position="403"/>
        <end position="426"/>
    </location>
</feature>
<evidence type="ECO:0000313" key="3">
    <source>
        <dbReference type="Proteomes" id="UP001446871"/>
    </source>
</evidence>
<protein>
    <submittedName>
        <fullName evidence="2">ABA 3 protein</fullName>
    </submittedName>
</protein>
<keyword evidence="3" id="KW-1185">Reference proteome</keyword>
<sequence>MSLQFRDVWYYPPDIAHDLDGIDALSEAQKQETYACAWEYLRCCIPTFTNWKRYIAFMRIVIMGIIAEYRGDLINIEATDNILGYSLDRVMADLFEGSHGHALMAREMKAFLLVTSEKSSEQRRHGELFRRYVDGIAQGPRSWFRMRDCDALARFSMGAALACNDIDDAARWPSDAEFELLAEIGDVMYDAVAFYKHRSEGETNSTFAYVPAAIRADAYRVAREVLFAIEVAVAHRPESLVLTNFTRFFGGPIHMMMRRYRFVEDDLSLGRVETSDVVALARQHVKLWNRLDAPTTTDQAQNQNHQDDKTEGREEEAAPHCDRYRSLVRDRAEELLFPGLSDILERAGTPHCNRCRRATYGAHALHRFGGVELCPGCRAMWRGYVESLPERAKEVYPHLVLKAPPPLSTQESQRMEQEKEPKKEGAMVAEEYTPEMARGIIDNSRFEAGSVEGFGMDANSHYVHGNRRTAQTVDV</sequence>
<evidence type="ECO:0000256" key="1">
    <source>
        <dbReference type="SAM" id="MobiDB-lite"/>
    </source>
</evidence>
<comment type="caution">
    <text evidence="2">The sequence shown here is derived from an EMBL/GenBank/DDBJ whole genome shotgun (WGS) entry which is preliminary data.</text>
</comment>
<name>A0ABR1TH84_9PEZI</name>
<accession>A0ABR1TH84</accession>